<comment type="caution">
    <text evidence="17">The sequence shown here is derived from an EMBL/GenBank/DDBJ whole genome shotgun (WGS) entry which is preliminary data.</text>
</comment>
<reference evidence="17 18" key="1">
    <citation type="submission" date="2019-03" db="EMBL/GenBank/DDBJ databases">
        <title>Genomic Encyclopedia of Type Strains, Phase IV (KMG-IV): sequencing the most valuable type-strain genomes for metagenomic binning, comparative biology and taxonomic classification.</title>
        <authorList>
            <person name="Goeker M."/>
        </authorList>
    </citation>
    <scope>NUCLEOTIDE SEQUENCE [LARGE SCALE GENOMIC DNA]</scope>
    <source>
        <strain evidence="17 18">DSM 13587</strain>
    </source>
</reference>
<dbReference type="FunFam" id="3.40.640.10:FF:000084">
    <property type="entry name" value="IscS-like cysteine desulfurase"/>
    <property type="match status" value="1"/>
</dbReference>
<feature type="domain" description="Aminotransferase class V" evidence="16">
    <location>
        <begin position="8"/>
        <end position="370"/>
    </location>
</feature>
<sequence length="406" mass="44218">MTTLTQGIYFDNNATTMVAPEVVAAMLPYFTEQFGNPSSIHQFGNRVGVAIKQARAQVQALLGAEHDSEIVFTSCGTESDSTAILSAIRTQPERREIITTVVEHPAILALCEQLEKEGYTIHRLPVDGKGRLDLHAYQALLSERVAIVSVMWANNETGTLFPVEEMAELAKSAGVLFHTDAVQAVGKLPIDLKRTAIDMLSLSGHKLHAPKGIGVLYLRRNTRFRPLLRGGHQERGRRAGTENSAAIIALGKACEMALEHLEQEQTQVRTLRDRLEQGILAAVPNSFVTGDPDNRLPNTSNIAFEYIEGESILLLLNKLGIAASSGSACTSGSLEPSHVMRAMGIPYTAAHGTTRFSLSRYNTLDEVERVIAAIPPIVAQLRKLSPYWGENGPVENPEQAFAPAYS</sequence>
<dbReference type="Proteomes" id="UP000295717">
    <property type="component" value="Unassembled WGS sequence"/>
</dbReference>
<evidence type="ECO:0000256" key="12">
    <source>
        <dbReference type="ARBA" id="ARBA00031911"/>
    </source>
</evidence>
<dbReference type="OrthoDB" id="9808002at2"/>
<dbReference type="AlphaFoldDB" id="A0A4R3MXJ9"/>
<organism evidence="17 18">
    <name type="scientific">Thiobaca trueperi</name>
    <dbReference type="NCBI Taxonomy" id="127458"/>
    <lineage>
        <taxon>Bacteria</taxon>
        <taxon>Pseudomonadati</taxon>
        <taxon>Pseudomonadota</taxon>
        <taxon>Gammaproteobacteria</taxon>
        <taxon>Chromatiales</taxon>
        <taxon>Chromatiaceae</taxon>
        <taxon>Thiobaca</taxon>
    </lineage>
</organism>
<dbReference type="GO" id="GO:0031071">
    <property type="term" value="F:cysteine desulfurase activity"/>
    <property type="evidence" value="ECO:0007669"/>
    <property type="project" value="UniProtKB-EC"/>
</dbReference>
<evidence type="ECO:0000256" key="13">
    <source>
        <dbReference type="ARBA" id="ARBA00050776"/>
    </source>
</evidence>
<evidence type="ECO:0000256" key="14">
    <source>
        <dbReference type="RuleBase" id="RU004504"/>
    </source>
</evidence>
<evidence type="ECO:0000256" key="7">
    <source>
        <dbReference type="ARBA" id="ARBA00022723"/>
    </source>
</evidence>
<evidence type="ECO:0000256" key="5">
    <source>
        <dbReference type="ARBA" id="ARBA00012239"/>
    </source>
</evidence>
<dbReference type="GO" id="GO:0051536">
    <property type="term" value="F:iron-sulfur cluster binding"/>
    <property type="evidence" value="ECO:0007669"/>
    <property type="project" value="UniProtKB-KW"/>
</dbReference>
<dbReference type="Gene3D" id="3.40.640.10">
    <property type="entry name" value="Type I PLP-dependent aspartate aminotransferase-like (Major domain)"/>
    <property type="match status" value="1"/>
</dbReference>
<gene>
    <name evidence="17" type="ORF">EDC35_104205</name>
</gene>
<keyword evidence="6 15" id="KW-0808">Transferase</keyword>
<dbReference type="InterPro" id="IPR000192">
    <property type="entry name" value="Aminotrans_V_dom"/>
</dbReference>
<dbReference type="SUPFAM" id="SSF53383">
    <property type="entry name" value="PLP-dependent transferases"/>
    <property type="match status" value="1"/>
</dbReference>
<comment type="cofactor">
    <cofactor evidence="1 14">
        <name>pyridoxal 5'-phosphate</name>
        <dbReference type="ChEBI" id="CHEBI:597326"/>
    </cofactor>
</comment>
<keyword evidence="11" id="KW-0535">Nitrogen fixation</keyword>
<dbReference type="Pfam" id="PF00266">
    <property type="entry name" value="Aminotran_5"/>
    <property type="match status" value="1"/>
</dbReference>
<dbReference type="EMBL" id="SMAO01000004">
    <property type="protein sequence ID" value="TCT21350.1"/>
    <property type="molecule type" value="Genomic_DNA"/>
</dbReference>
<evidence type="ECO:0000259" key="16">
    <source>
        <dbReference type="Pfam" id="PF00266"/>
    </source>
</evidence>
<evidence type="ECO:0000256" key="15">
    <source>
        <dbReference type="RuleBase" id="RU364075"/>
    </source>
</evidence>
<evidence type="ECO:0000256" key="2">
    <source>
        <dbReference type="ARBA" id="ARBA00003120"/>
    </source>
</evidence>
<evidence type="ECO:0000256" key="4">
    <source>
        <dbReference type="ARBA" id="ARBA00011738"/>
    </source>
</evidence>
<dbReference type="NCBIfam" id="TIGR03402">
    <property type="entry name" value="FeS_nifS"/>
    <property type="match status" value="1"/>
</dbReference>
<accession>A0A4R3MXJ9</accession>
<evidence type="ECO:0000256" key="8">
    <source>
        <dbReference type="ARBA" id="ARBA00022898"/>
    </source>
</evidence>
<dbReference type="InterPro" id="IPR015422">
    <property type="entry name" value="PyrdxlP-dep_Trfase_small"/>
</dbReference>
<evidence type="ECO:0000256" key="6">
    <source>
        <dbReference type="ARBA" id="ARBA00022679"/>
    </source>
</evidence>
<keyword evidence="10 15" id="KW-0411">Iron-sulfur</keyword>
<dbReference type="PIRSF" id="PIRSF005572">
    <property type="entry name" value="NifS"/>
    <property type="match status" value="1"/>
</dbReference>
<dbReference type="InterPro" id="IPR015421">
    <property type="entry name" value="PyrdxlP-dep_Trfase_major"/>
</dbReference>
<dbReference type="InterPro" id="IPR016454">
    <property type="entry name" value="Cysteine_dSase"/>
</dbReference>
<evidence type="ECO:0000256" key="3">
    <source>
        <dbReference type="ARBA" id="ARBA00006490"/>
    </source>
</evidence>
<dbReference type="GO" id="GO:0030170">
    <property type="term" value="F:pyridoxal phosphate binding"/>
    <property type="evidence" value="ECO:0007669"/>
    <property type="project" value="InterPro"/>
</dbReference>
<dbReference type="PANTHER" id="PTHR11601:SF34">
    <property type="entry name" value="CYSTEINE DESULFURASE"/>
    <property type="match status" value="1"/>
</dbReference>
<dbReference type="Gene3D" id="3.90.1150.10">
    <property type="entry name" value="Aspartate Aminotransferase, domain 1"/>
    <property type="match status" value="1"/>
</dbReference>
<dbReference type="GO" id="GO:0046872">
    <property type="term" value="F:metal ion binding"/>
    <property type="evidence" value="ECO:0007669"/>
    <property type="project" value="UniProtKB-KW"/>
</dbReference>
<dbReference type="PANTHER" id="PTHR11601">
    <property type="entry name" value="CYSTEINE DESULFURYLASE FAMILY MEMBER"/>
    <property type="match status" value="1"/>
</dbReference>
<keyword evidence="18" id="KW-1185">Reference proteome</keyword>
<evidence type="ECO:0000256" key="11">
    <source>
        <dbReference type="ARBA" id="ARBA00023231"/>
    </source>
</evidence>
<evidence type="ECO:0000313" key="18">
    <source>
        <dbReference type="Proteomes" id="UP000295717"/>
    </source>
</evidence>
<comment type="catalytic activity">
    <reaction evidence="13 15">
        <text>(sulfur carrier)-H + L-cysteine = (sulfur carrier)-SH + L-alanine</text>
        <dbReference type="Rhea" id="RHEA:43892"/>
        <dbReference type="Rhea" id="RHEA-COMP:14737"/>
        <dbReference type="Rhea" id="RHEA-COMP:14739"/>
        <dbReference type="ChEBI" id="CHEBI:29917"/>
        <dbReference type="ChEBI" id="CHEBI:35235"/>
        <dbReference type="ChEBI" id="CHEBI:57972"/>
        <dbReference type="ChEBI" id="CHEBI:64428"/>
        <dbReference type="EC" id="2.8.1.7"/>
    </reaction>
</comment>
<dbReference type="EC" id="2.8.1.7" evidence="5 15"/>
<name>A0A4R3MXJ9_9GAMM</name>
<evidence type="ECO:0000256" key="1">
    <source>
        <dbReference type="ARBA" id="ARBA00001933"/>
    </source>
</evidence>
<comment type="similarity">
    <text evidence="3 15">Belongs to the class-V pyridoxal-phosphate-dependent aminotransferase family. NifS/IscS subfamily.</text>
</comment>
<dbReference type="GO" id="GO:0006520">
    <property type="term" value="P:amino acid metabolic process"/>
    <property type="evidence" value="ECO:0007669"/>
    <property type="project" value="InterPro"/>
</dbReference>
<keyword evidence="8 15" id="KW-0663">Pyridoxal phosphate</keyword>
<comment type="subunit">
    <text evidence="4">Homodimer.</text>
</comment>
<dbReference type="Gene3D" id="1.10.260.50">
    <property type="match status" value="1"/>
</dbReference>
<dbReference type="RefSeq" id="WP_132976948.1">
    <property type="nucleotide sequence ID" value="NZ_SMAO01000004.1"/>
</dbReference>
<protein>
    <recommendedName>
        <fullName evidence="5 15">Cysteine desulfurase</fullName>
        <ecNumber evidence="5 15">2.8.1.7</ecNumber>
    </recommendedName>
    <alternativeName>
        <fullName evidence="12 15">Nitrogenase metalloclusters biosynthesis protein NifS</fullName>
    </alternativeName>
</protein>
<evidence type="ECO:0000256" key="10">
    <source>
        <dbReference type="ARBA" id="ARBA00023014"/>
    </source>
</evidence>
<dbReference type="InterPro" id="IPR017772">
    <property type="entry name" value="Cys_deSase_NifS_bac/arc"/>
</dbReference>
<proteinExistence type="inferred from homology"/>
<comment type="function">
    <text evidence="2">Catalyzes the removal of elemental sulfur atoms from cysteine to produce alanine. Seems to participate in the biosynthesis of the nitrogenase metalloclusters by providing the inorganic sulfur required for the Fe-S core formation.</text>
</comment>
<keyword evidence="7 15" id="KW-0479">Metal-binding</keyword>
<evidence type="ECO:0000313" key="17">
    <source>
        <dbReference type="EMBL" id="TCT21350.1"/>
    </source>
</evidence>
<keyword evidence="9 15" id="KW-0408">Iron</keyword>
<evidence type="ECO:0000256" key="9">
    <source>
        <dbReference type="ARBA" id="ARBA00023004"/>
    </source>
</evidence>
<dbReference type="InterPro" id="IPR015424">
    <property type="entry name" value="PyrdxlP-dep_Trfase"/>
</dbReference>
<dbReference type="PROSITE" id="PS00595">
    <property type="entry name" value="AA_TRANSFER_CLASS_5"/>
    <property type="match status" value="1"/>
</dbReference>
<dbReference type="InterPro" id="IPR020578">
    <property type="entry name" value="Aminotrans_V_PyrdxlP_BS"/>
</dbReference>